<dbReference type="PANTHER" id="PTHR37426">
    <property type="entry name" value="RIBOSOMAL RNA LARGE SUBUNIT METHYLTRANSFERASE J"/>
    <property type="match status" value="1"/>
</dbReference>
<keyword evidence="1 2" id="KW-0489">Methyltransferase</keyword>
<comment type="similarity">
    <text evidence="1">Belongs to the RlmJ family.</text>
</comment>
<feature type="binding site" evidence="1">
    <location>
        <position position="42"/>
    </location>
    <ligand>
        <name>S-adenosyl-L-methionine</name>
        <dbReference type="ChEBI" id="CHEBI:59789"/>
    </ligand>
</feature>
<dbReference type="GO" id="GO:0005829">
    <property type="term" value="C:cytosol"/>
    <property type="evidence" value="ECO:0007669"/>
    <property type="project" value="TreeGrafter"/>
</dbReference>
<proteinExistence type="inferred from homology"/>
<dbReference type="EMBL" id="FOSZ01000005">
    <property type="protein sequence ID" value="SFL10555.1"/>
    <property type="molecule type" value="Genomic_DNA"/>
</dbReference>
<dbReference type="EC" id="2.1.1.266" evidence="1"/>
<dbReference type="AlphaFoldDB" id="A0A1I4EXV0"/>
<feature type="binding site" evidence="1">
    <location>
        <position position="160"/>
    </location>
    <ligand>
        <name>S-adenosyl-L-methionine</name>
        <dbReference type="ChEBI" id="CHEBI:59789"/>
    </ligand>
</feature>
<feature type="site" description="Interaction with substrate rRNA" evidence="1">
    <location>
        <position position="4"/>
    </location>
</feature>
<keyword evidence="1" id="KW-0694">RNA-binding</keyword>
<sequence length="261" mass="28817">MLSYQHIFHAGNLADVHKHALLACALTYMTQKPKPMSYLETHSGRGVYHLDSAEAVKTGEAKAGIEAVAGWFTEDHPYAKAMAAIKVQFGKTVYPGSPAIAASILRTGDTLHLAELHPRENDALQDAMVMSGAKTYLQDGFGMAHAVCPPTPRRGMLLIDPSYEIKGDYTTIPTFVSKLHRKWNVGTIALWYPILTDDSHKRMLSALEAQALPKTLRHEVRFPPAREGHRMVGSGMFFVNVPFGLDTECARLGERFLSLSK</sequence>
<dbReference type="OrthoDB" id="9791274at2"/>
<comment type="function">
    <text evidence="1">Specifically methylates the adenine in position 2030 of 23S rRNA.</text>
</comment>
<dbReference type="RefSeq" id="WP_093324241.1">
    <property type="nucleotide sequence ID" value="NZ_FOSZ01000005.1"/>
</dbReference>
<dbReference type="GO" id="GO:0070475">
    <property type="term" value="P:rRNA base methylation"/>
    <property type="evidence" value="ECO:0007669"/>
    <property type="project" value="UniProtKB-UniRule"/>
</dbReference>
<reference evidence="3" key="1">
    <citation type="submission" date="2016-10" db="EMBL/GenBank/DDBJ databases">
        <authorList>
            <person name="Varghese N."/>
            <person name="Submissions S."/>
        </authorList>
    </citation>
    <scope>NUCLEOTIDE SEQUENCE [LARGE SCALE GENOMIC DNA]</scope>
    <source>
        <strain evidence="3">DSM 28453</strain>
    </source>
</reference>
<dbReference type="STRING" id="1280847.SAMN04488036_10562"/>
<evidence type="ECO:0000256" key="1">
    <source>
        <dbReference type="HAMAP-Rule" id="MF_00934"/>
    </source>
</evidence>
<evidence type="ECO:0000313" key="3">
    <source>
        <dbReference type="Proteomes" id="UP000198851"/>
    </source>
</evidence>
<comment type="catalytic activity">
    <reaction evidence="1">
        <text>adenosine(2030) in 23S rRNA + S-adenosyl-L-methionine = N(6)-methyladenosine(2030) in 23S rRNA + S-adenosyl-L-homocysteine + H(+)</text>
        <dbReference type="Rhea" id="RHEA:43736"/>
        <dbReference type="Rhea" id="RHEA-COMP:10668"/>
        <dbReference type="Rhea" id="RHEA-COMP:10669"/>
        <dbReference type="ChEBI" id="CHEBI:15378"/>
        <dbReference type="ChEBI" id="CHEBI:57856"/>
        <dbReference type="ChEBI" id="CHEBI:59789"/>
        <dbReference type="ChEBI" id="CHEBI:74411"/>
        <dbReference type="ChEBI" id="CHEBI:74449"/>
        <dbReference type="EC" id="2.1.1.266"/>
    </reaction>
</comment>
<dbReference type="GO" id="GO:0036307">
    <property type="term" value="F:23S rRNA (adenine(2030)-N(6))-methyltransferase activity"/>
    <property type="evidence" value="ECO:0007669"/>
    <property type="project" value="UniProtKB-UniRule"/>
</dbReference>
<name>A0A1I4EXV0_9RHOB</name>
<feature type="binding site" evidence="1">
    <location>
        <position position="115"/>
    </location>
    <ligand>
        <name>S-adenosyl-L-methionine</name>
        <dbReference type="ChEBI" id="CHEBI:59789"/>
    </ligand>
</feature>
<dbReference type="GO" id="GO:0003723">
    <property type="term" value="F:RNA binding"/>
    <property type="evidence" value="ECO:0007669"/>
    <property type="project" value="UniProtKB-UniRule"/>
</dbReference>
<protein>
    <recommendedName>
        <fullName evidence="1">Ribosomal RNA large subunit methyltransferase J</fullName>
        <ecNumber evidence="1">2.1.1.266</ecNumber>
    </recommendedName>
    <alternativeName>
        <fullName evidence="1">23S rRNA (adenine(2030)-N6)-methyltransferase</fullName>
    </alternativeName>
    <alternativeName>
        <fullName evidence="1">23S rRNA m6A2030 methyltransferase</fullName>
    </alternativeName>
</protein>
<comment type="subunit">
    <text evidence="1">Monomer.</text>
</comment>
<dbReference type="PANTHER" id="PTHR37426:SF1">
    <property type="entry name" value="RIBOSOMAL RNA LARGE SUBUNIT METHYLTRANSFERASE J"/>
    <property type="match status" value="1"/>
</dbReference>
<evidence type="ECO:0000313" key="2">
    <source>
        <dbReference type="EMBL" id="SFL10555.1"/>
    </source>
</evidence>
<dbReference type="InterPro" id="IPR007473">
    <property type="entry name" value="RlmJ"/>
</dbReference>
<dbReference type="SUPFAM" id="SSF53335">
    <property type="entry name" value="S-adenosyl-L-methionine-dependent methyltransferases"/>
    <property type="match status" value="1"/>
</dbReference>
<accession>A0A1I4EXV0</accession>
<organism evidence="2 3">
    <name type="scientific">Shimia haliotis</name>
    <dbReference type="NCBI Taxonomy" id="1280847"/>
    <lineage>
        <taxon>Bacteria</taxon>
        <taxon>Pseudomonadati</taxon>
        <taxon>Pseudomonadota</taxon>
        <taxon>Alphaproteobacteria</taxon>
        <taxon>Rhodobacterales</taxon>
        <taxon>Roseobacteraceae</taxon>
    </lineage>
</organism>
<feature type="binding site" evidence="1">
    <location>
        <position position="97"/>
    </location>
    <ligand>
        <name>S-adenosyl-L-methionine</name>
        <dbReference type="ChEBI" id="CHEBI:59789"/>
    </ligand>
</feature>
<feature type="binding site" evidence="1">
    <location>
        <begin position="139"/>
        <end position="140"/>
    </location>
    <ligand>
        <name>S-adenosyl-L-methionine</name>
        <dbReference type="ChEBI" id="CHEBI:59789"/>
    </ligand>
</feature>
<dbReference type="HAMAP" id="MF_00934">
    <property type="entry name" value="23SrRNA_methyltr_J"/>
    <property type="match status" value="1"/>
</dbReference>
<keyword evidence="1" id="KW-0949">S-adenosyl-L-methionine</keyword>
<keyword evidence="1 2" id="KW-0808">Transferase</keyword>
<dbReference type="InterPro" id="IPR029063">
    <property type="entry name" value="SAM-dependent_MTases_sf"/>
</dbReference>
<feature type="active site" description="Proton acceptor" evidence="1">
    <location>
        <position position="160"/>
    </location>
</feature>
<dbReference type="Gene3D" id="3.40.50.150">
    <property type="entry name" value="Vaccinia Virus protein VP39"/>
    <property type="match status" value="1"/>
</dbReference>
<dbReference type="Pfam" id="PF04378">
    <property type="entry name" value="RsmJ"/>
    <property type="match status" value="1"/>
</dbReference>
<gene>
    <name evidence="1" type="primary">rlmJ</name>
    <name evidence="2" type="ORF">SAMN04488036_10562</name>
</gene>
<keyword evidence="1" id="KW-0698">rRNA processing</keyword>
<keyword evidence="3" id="KW-1185">Reference proteome</keyword>
<dbReference type="Proteomes" id="UP000198851">
    <property type="component" value="Unassembled WGS sequence"/>
</dbReference>
<feature type="binding site" evidence="1">
    <location>
        <position position="19"/>
    </location>
    <ligand>
        <name>S-adenosyl-L-methionine</name>
        <dbReference type="ChEBI" id="CHEBI:59789"/>
    </ligand>
</feature>